<dbReference type="SUPFAM" id="SSF110997">
    <property type="entry name" value="Sporulation related repeat"/>
    <property type="match status" value="1"/>
</dbReference>
<dbReference type="Gene3D" id="3.30.70.1070">
    <property type="entry name" value="Sporulation related repeat"/>
    <property type="match status" value="1"/>
</dbReference>
<feature type="domain" description="SPOR" evidence="2">
    <location>
        <begin position="243"/>
        <end position="323"/>
    </location>
</feature>
<dbReference type="EMBL" id="CACVAU010000079">
    <property type="protein sequence ID" value="CAA6824864.1"/>
    <property type="molecule type" value="Genomic_DNA"/>
</dbReference>
<proteinExistence type="predicted"/>
<evidence type="ECO:0000259" key="2">
    <source>
        <dbReference type="PROSITE" id="PS51724"/>
    </source>
</evidence>
<sequence>MKILVILFLLNLSLFAQNLIHTIPSALQKKLCGQLANDSNRCDNGSTLTYHTHSNLNNGNLLIFLYLNNHTTTSYNRPHAVIPVIVDRLGRWLSTVGENIIAEDIIAIHHDPHGNIWVQTQWQIEGVYPAYYHSPNGLNWKQTILPKNRNVDCCFEFVDKPTFLYDSITLTFKNIENKNIKSWTANYHSAMSNNPIWQPIVHVPNSSIENITDQSWRVSQTHNRITFLNIYSNKKIFLPIKFQNNKSIYKIQVGAYTQMHTAQKAKRTLQNLAYFTQIVQDKKYSKLFIGEFNTLQKAKAVLSKLKREYPSNKSIQNAFVLKSKP</sequence>
<organism evidence="3">
    <name type="scientific">uncultured Sulfurovum sp</name>
    <dbReference type="NCBI Taxonomy" id="269237"/>
    <lineage>
        <taxon>Bacteria</taxon>
        <taxon>Pseudomonadati</taxon>
        <taxon>Campylobacterota</taxon>
        <taxon>Epsilonproteobacteria</taxon>
        <taxon>Campylobacterales</taxon>
        <taxon>Sulfurovaceae</taxon>
        <taxon>Sulfurovum</taxon>
        <taxon>environmental samples</taxon>
    </lineage>
</organism>
<accession>A0A6S6TZJ2</accession>
<dbReference type="Pfam" id="PF05036">
    <property type="entry name" value="SPOR"/>
    <property type="match status" value="1"/>
</dbReference>
<dbReference type="GO" id="GO:0042834">
    <property type="term" value="F:peptidoglycan binding"/>
    <property type="evidence" value="ECO:0007669"/>
    <property type="project" value="InterPro"/>
</dbReference>
<feature type="chain" id="PRO_5027981739" description="SPOR domain-containing protein" evidence="1">
    <location>
        <begin position="17"/>
        <end position="325"/>
    </location>
</feature>
<keyword evidence="1" id="KW-0732">Signal</keyword>
<name>A0A6S6TZJ2_9BACT</name>
<evidence type="ECO:0000256" key="1">
    <source>
        <dbReference type="SAM" id="SignalP"/>
    </source>
</evidence>
<gene>
    <name evidence="3" type="ORF">HELGO_WM6977</name>
</gene>
<reference evidence="3" key="1">
    <citation type="submission" date="2020-01" db="EMBL/GenBank/DDBJ databases">
        <authorList>
            <person name="Meier V. D."/>
            <person name="Meier V D."/>
        </authorList>
    </citation>
    <scope>NUCLEOTIDE SEQUENCE</scope>
    <source>
        <strain evidence="3">HLG_WM_MAG_05</strain>
    </source>
</reference>
<evidence type="ECO:0000313" key="3">
    <source>
        <dbReference type="EMBL" id="CAA6824864.1"/>
    </source>
</evidence>
<feature type="signal peptide" evidence="1">
    <location>
        <begin position="1"/>
        <end position="16"/>
    </location>
</feature>
<protein>
    <recommendedName>
        <fullName evidence="2">SPOR domain-containing protein</fullName>
    </recommendedName>
</protein>
<dbReference type="AlphaFoldDB" id="A0A6S6TZJ2"/>
<dbReference type="InterPro" id="IPR007730">
    <property type="entry name" value="SPOR-like_dom"/>
</dbReference>
<dbReference type="InterPro" id="IPR036680">
    <property type="entry name" value="SPOR-like_sf"/>
</dbReference>
<dbReference type="PROSITE" id="PS51724">
    <property type="entry name" value="SPOR"/>
    <property type="match status" value="1"/>
</dbReference>